<evidence type="ECO:0000256" key="1">
    <source>
        <dbReference type="ARBA" id="ARBA00009500"/>
    </source>
</evidence>
<dbReference type="EMBL" id="LSMT01000010">
    <property type="protein sequence ID" value="PFX33637.1"/>
    <property type="molecule type" value="Genomic_DNA"/>
</dbReference>
<dbReference type="PROSITE" id="PS00284">
    <property type="entry name" value="SERPIN"/>
    <property type="match status" value="1"/>
</dbReference>
<dbReference type="SUPFAM" id="SSF56574">
    <property type="entry name" value="Serpins"/>
    <property type="match status" value="1"/>
</dbReference>
<dbReference type="OrthoDB" id="5966977at2759"/>
<dbReference type="GO" id="GO:0005615">
    <property type="term" value="C:extracellular space"/>
    <property type="evidence" value="ECO:0007669"/>
    <property type="project" value="InterPro"/>
</dbReference>
<dbReference type="InterPro" id="IPR023796">
    <property type="entry name" value="Serpin_dom"/>
</dbReference>
<proteinExistence type="inferred from homology"/>
<evidence type="ECO:0000313" key="5">
    <source>
        <dbReference type="Proteomes" id="UP000225706"/>
    </source>
</evidence>
<evidence type="ECO:0000256" key="2">
    <source>
        <dbReference type="RuleBase" id="RU000411"/>
    </source>
</evidence>
<dbReference type="InterPro" id="IPR042178">
    <property type="entry name" value="Serpin_sf_1"/>
</dbReference>
<comment type="caution">
    <text evidence="4">The sequence shown here is derived from an EMBL/GenBank/DDBJ whole genome shotgun (WGS) entry which is preliminary data.</text>
</comment>
<protein>
    <submittedName>
        <fullName evidence="4">Leukocyte elastase inhibitor</fullName>
    </submittedName>
</protein>
<evidence type="ECO:0000313" key="4">
    <source>
        <dbReference type="EMBL" id="PFX33637.1"/>
    </source>
</evidence>
<feature type="domain" description="Serpin" evidence="3">
    <location>
        <begin position="13"/>
        <end position="383"/>
    </location>
</feature>
<dbReference type="PANTHER" id="PTHR11461">
    <property type="entry name" value="SERINE PROTEASE INHIBITOR, SERPIN"/>
    <property type="match status" value="1"/>
</dbReference>
<dbReference type="GO" id="GO:0004867">
    <property type="term" value="F:serine-type endopeptidase inhibitor activity"/>
    <property type="evidence" value="ECO:0007669"/>
    <property type="project" value="InterPro"/>
</dbReference>
<dbReference type="Proteomes" id="UP000225706">
    <property type="component" value="Unassembled WGS sequence"/>
</dbReference>
<dbReference type="InterPro" id="IPR023795">
    <property type="entry name" value="Serpin_CS"/>
</dbReference>
<dbReference type="SMART" id="SM00093">
    <property type="entry name" value="SERPIN"/>
    <property type="match status" value="1"/>
</dbReference>
<dbReference type="AlphaFoldDB" id="A0A2B4SYX5"/>
<comment type="similarity">
    <text evidence="1 2">Belongs to the serpin family.</text>
</comment>
<gene>
    <name evidence="4" type="primary">SERPINB1</name>
    <name evidence="4" type="ORF">AWC38_SpisGene1531</name>
</gene>
<evidence type="ECO:0000259" key="3">
    <source>
        <dbReference type="SMART" id="SM00093"/>
    </source>
</evidence>
<dbReference type="STRING" id="50429.A0A2B4SYX5"/>
<organism evidence="4 5">
    <name type="scientific">Stylophora pistillata</name>
    <name type="common">Smooth cauliflower coral</name>
    <dbReference type="NCBI Taxonomy" id="50429"/>
    <lineage>
        <taxon>Eukaryota</taxon>
        <taxon>Metazoa</taxon>
        <taxon>Cnidaria</taxon>
        <taxon>Anthozoa</taxon>
        <taxon>Hexacorallia</taxon>
        <taxon>Scleractinia</taxon>
        <taxon>Astrocoeniina</taxon>
        <taxon>Pocilloporidae</taxon>
        <taxon>Stylophora</taxon>
    </lineage>
</organism>
<dbReference type="InterPro" id="IPR036186">
    <property type="entry name" value="Serpin_sf"/>
</dbReference>
<keyword evidence="5" id="KW-1185">Reference proteome</keyword>
<reference evidence="5" key="1">
    <citation type="journal article" date="2017" name="bioRxiv">
        <title>Comparative analysis of the genomes of Stylophora pistillata and Acropora digitifera provides evidence for extensive differences between species of corals.</title>
        <authorList>
            <person name="Voolstra C.R."/>
            <person name="Li Y."/>
            <person name="Liew Y.J."/>
            <person name="Baumgarten S."/>
            <person name="Zoccola D."/>
            <person name="Flot J.-F."/>
            <person name="Tambutte S."/>
            <person name="Allemand D."/>
            <person name="Aranda M."/>
        </authorList>
    </citation>
    <scope>NUCLEOTIDE SEQUENCE [LARGE SCALE GENOMIC DNA]</scope>
</reference>
<dbReference type="InterPro" id="IPR000215">
    <property type="entry name" value="Serpin_fam"/>
</dbReference>
<dbReference type="Gene3D" id="2.30.39.10">
    <property type="entry name" value="Alpha-1-antitrypsin, domain 1"/>
    <property type="match status" value="1"/>
</dbReference>
<accession>A0A2B4SYX5</accession>
<dbReference type="Pfam" id="PF00079">
    <property type="entry name" value="Serpin"/>
    <property type="match status" value="1"/>
</dbReference>
<dbReference type="Gene3D" id="3.30.497.10">
    <property type="entry name" value="Antithrombin, subunit I, domain 2"/>
    <property type="match status" value="1"/>
</dbReference>
<dbReference type="PANTHER" id="PTHR11461:SF211">
    <property type="entry name" value="GH10112P-RELATED"/>
    <property type="match status" value="1"/>
</dbReference>
<sequence length="392" mass="44245">MKTVIEANNKFAVDVHKALKNDPQLIGKNLFYSPSSLSIALAMTYLGAKGNTAGQMAKALKWDAVPKEQLYTEQKHFLEVLQASNTASNELLVANRLFVQKDFSLVEEFVEGTKKCYDAETALVDYQRDVEGARKEVNQWVEERTKQKIKNLIAEGLFTSRTRLTLVNAIYFKGFWQNQFNEEATYGQQFFVSEGENVEVQMMHVTKKFKHVEDGGGLGCQLLELPYQGEDLSMVLLLPHDVHGLAKLEEGLTHDKLQKALQSVAKSRPYKVEVSLPRFKLMQQFLLNKVLEKMGATDMFNEFKADFSGISPGPEKLYVSHVIHKAFVEVNEKGTEAAAATAVVMMGRMAMLNPIFCADHPFLFVICHKKSGAILFMGRLFLTQFYYWEGAG</sequence>
<name>A0A2B4SYX5_STYPI</name>
<dbReference type="InterPro" id="IPR042185">
    <property type="entry name" value="Serpin_sf_2"/>
</dbReference>